<dbReference type="InterPro" id="IPR007472">
    <property type="entry name" value="N-end_Aminoacyl_Trfase_C"/>
</dbReference>
<proteinExistence type="predicted"/>
<dbReference type="AlphaFoldDB" id="A0ABD2ZP47"/>
<accession>A0ABD2ZP47</accession>
<dbReference type="SUPFAM" id="SSF55729">
    <property type="entry name" value="Acyl-CoA N-acyltransferases (Nat)"/>
    <property type="match status" value="1"/>
</dbReference>
<reference evidence="2 3" key="1">
    <citation type="submission" date="2024-11" db="EMBL/GenBank/DDBJ databases">
        <title>A near-complete genome assembly of Cinchona calisaya.</title>
        <authorList>
            <person name="Lian D.C."/>
            <person name="Zhao X.W."/>
            <person name="Wei L."/>
        </authorList>
    </citation>
    <scope>NUCLEOTIDE SEQUENCE [LARGE SCALE GENOMIC DNA]</scope>
    <source>
        <tissue evidence="2">Nenye</tissue>
    </source>
</reference>
<evidence type="ECO:0000313" key="2">
    <source>
        <dbReference type="EMBL" id="KAL3521202.1"/>
    </source>
</evidence>
<sequence length="157" mass="18286">MVQKNIPCTGNINLECIMIRLIISLKAHTGDFWLIFVPPTGDGTVPPCGFGSFHQQYLIDRQLVAVGVIDILPKCLSIKYLFWDPDLAFLSLGKYSALEELEWVKEKQIDCPILEYYYLGYYIYSGIKMRYKAADRPSELLCPLRHYVVFFLKKWHR</sequence>
<comment type="caution">
    <text evidence="2">The sequence shown here is derived from an EMBL/GenBank/DDBJ whole genome shotgun (WGS) entry which is preliminary data.</text>
</comment>
<dbReference type="PANTHER" id="PTHR21367">
    <property type="entry name" value="ARGININE-TRNA-PROTEIN TRANSFERASE 1"/>
    <property type="match status" value="1"/>
</dbReference>
<dbReference type="Proteomes" id="UP001630127">
    <property type="component" value="Unassembled WGS sequence"/>
</dbReference>
<organism evidence="2 3">
    <name type="scientific">Cinchona calisaya</name>
    <dbReference type="NCBI Taxonomy" id="153742"/>
    <lineage>
        <taxon>Eukaryota</taxon>
        <taxon>Viridiplantae</taxon>
        <taxon>Streptophyta</taxon>
        <taxon>Embryophyta</taxon>
        <taxon>Tracheophyta</taxon>
        <taxon>Spermatophyta</taxon>
        <taxon>Magnoliopsida</taxon>
        <taxon>eudicotyledons</taxon>
        <taxon>Gunneridae</taxon>
        <taxon>Pentapetalae</taxon>
        <taxon>asterids</taxon>
        <taxon>lamiids</taxon>
        <taxon>Gentianales</taxon>
        <taxon>Rubiaceae</taxon>
        <taxon>Cinchonoideae</taxon>
        <taxon>Cinchoneae</taxon>
        <taxon>Cinchona</taxon>
    </lineage>
</organism>
<keyword evidence="3" id="KW-1185">Reference proteome</keyword>
<evidence type="ECO:0000259" key="1">
    <source>
        <dbReference type="Pfam" id="PF04377"/>
    </source>
</evidence>
<protein>
    <recommendedName>
        <fullName evidence="1">N-end rule aminoacyl transferase C-terminal domain-containing protein</fullName>
    </recommendedName>
</protein>
<dbReference type="PANTHER" id="PTHR21367:SF1">
    <property type="entry name" value="ARGINYL-TRNA--PROTEIN TRANSFERASE 1"/>
    <property type="match status" value="1"/>
</dbReference>
<dbReference type="Pfam" id="PF04377">
    <property type="entry name" value="ATE_C"/>
    <property type="match status" value="1"/>
</dbReference>
<dbReference type="InterPro" id="IPR030700">
    <property type="entry name" value="N-end_Aminoacyl_Trfase"/>
</dbReference>
<evidence type="ECO:0000313" key="3">
    <source>
        <dbReference type="Proteomes" id="UP001630127"/>
    </source>
</evidence>
<gene>
    <name evidence="2" type="ORF">ACH5RR_019351</name>
</gene>
<name>A0ABD2ZP47_9GENT</name>
<dbReference type="EMBL" id="JBJUIK010000008">
    <property type="protein sequence ID" value="KAL3521202.1"/>
    <property type="molecule type" value="Genomic_DNA"/>
</dbReference>
<feature type="domain" description="N-end rule aminoacyl transferase C-terminal" evidence="1">
    <location>
        <begin position="50"/>
        <end position="142"/>
    </location>
</feature>
<dbReference type="InterPro" id="IPR016181">
    <property type="entry name" value="Acyl_CoA_acyltransferase"/>
</dbReference>